<dbReference type="Pfam" id="PF02730">
    <property type="entry name" value="AFOR_N"/>
    <property type="match status" value="1"/>
</dbReference>
<dbReference type="EMBL" id="AOHW01000040">
    <property type="protein sequence ID" value="ELY38879.1"/>
    <property type="molecule type" value="Genomic_DNA"/>
</dbReference>
<comment type="cofactor">
    <cofactor evidence="8">
        <name>tungstopterin</name>
        <dbReference type="ChEBI" id="CHEBI:30402"/>
    </cofactor>
</comment>
<name>L9VP00_9EURY</name>
<reference evidence="10 11" key="1">
    <citation type="journal article" date="2014" name="PLoS Genet.">
        <title>Phylogenetically driven sequencing of extremely halophilic archaea reveals strategies for static and dynamic osmo-response.</title>
        <authorList>
            <person name="Becker E.A."/>
            <person name="Seitzer P.M."/>
            <person name="Tritt A."/>
            <person name="Larsen D."/>
            <person name="Krusor M."/>
            <person name="Yao A.I."/>
            <person name="Wu D."/>
            <person name="Madern D."/>
            <person name="Eisen J.A."/>
            <person name="Darling A.E."/>
            <person name="Facciotti M.T."/>
        </authorList>
    </citation>
    <scope>NUCLEOTIDE SEQUENCE [LARGE SCALE GENOMIC DNA]</scope>
    <source>
        <strain evidence="10 11">GA33</strain>
    </source>
</reference>
<dbReference type="InterPro" id="IPR001203">
    <property type="entry name" value="OxRdtase_Ald_Fedxn_C"/>
</dbReference>
<dbReference type="GO" id="GO:0046872">
    <property type="term" value="F:metal ion binding"/>
    <property type="evidence" value="ECO:0007669"/>
    <property type="project" value="UniProtKB-KW"/>
</dbReference>
<dbReference type="GO" id="GO:0009055">
    <property type="term" value="F:electron transfer activity"/>
    <property type="evidence" value="ECO:0007669"/>
    <property type="project" value="InterPro"/>
</dbReference>
<dbReference type="Proteomes" id="UP000011599">
    <property type="component" value="Unassembled WGS sequence"/>
</dbReference>
<dbReference type="PATRIC" id="fig|1114856.3.peg.3279"/>
<evidence type="ECO:0000256" key="3">
    <source>
        <dbReference type="ARBA" id="ARBA00022485"/>
    </source>
</evidence>
<dbReference type="SUPFAM" id="SSF56228">
    <property type="entry name" value="Aldehyde ferredoxin oxidoreductase, N-terminal domain"/>
    <property type="match status" value="1"/>
</dbReference>
<comment type="cofactor">
    <cofactor evidence="1">
        <name>[4Fe-4S] cluster</name>
        <dbReference type="ChEBI" id="CHEBI:49883"/>
    </cofactor>
</comment>
<dbReference type="Gene3D" id="3.60.9.10">
    <property type="entry name" value="Aldehyde ferredoxin oxidoreductase, N-terminal domain"/>
    <property type="match status" value="1"/>
</dbReference>
<dbReference type="eggNOG" id="arCOG00706">
    <property type="taxonomic scope" value="Archaea"/>
</dbReference>
<sequence>MFGTTLRVNLSDRTIDTEQLDEDLIETYLGGTGLAARILYDELEPGIDPLGPENKLVFATGPITGTRAPTSGRHSVSALSPLTGILGEATSGGDWGTALRRAGVDLVIVEGEADEPVYVHVEDGEFELRDASGLWGLDVPETTDRIQKDVGDDAVVSTIGRAGENQVRFAAVMNDVKRAAGRTGMGAVMGAKKLKAISVIGTGDPHHHIDDVEGYKELTLELTQTVTQTPSTKTRRDHGTAAAIEEESEVFDNLPTKYFEKGEFDGAWDISGPRMSEDYLTNVYACGQCPIACGRVVSMESERFGTLSDQGGPEYETLASFGSLSMNDDFESIARANELCNRYGLDTISAGHVVAFAIAAQDRGLVDEDETEMDLDWGNEEEIVELVHRIADRDGFGDVLADGVVRAAAAIDGEEHALHVKGLELPMHEPRAQKTMGLTYATSNRGACHMRAFTGYVDIYGYDVPDLEIYSDDYPRHATEGKAELEIVLQNLFNVYDSMCGCKFSYPPGTEEISVAQLADLLGLATGLELDRDDVLELGDRIFTMKRLFNVREGISREDDTLPSMFTERAHEEGSNAGEVVELAEMLEEYYERRGWDEQGRPTDEHLAGIGLAELV</sequence>
<keyword evidence="5" id="KW-0560">Oxidoreductase</keyword>
<keyword evidence="11" id="KW-1185">Reference proteome</keyword>
<dbReference type="Pfam" id="PF01314">
    <property type="entry name" value="AFOR_C"/>
    <property type="match status" value="1"/>
</dbReference>
<dbReference type="InterPro" id="IPR013984">
    <property type="entry name" value="Ald_Fedxn_OxRdtase_dom2"/>
</dbReference>
<dbReference type="GO" id="GO:0051539">
    <property type="term" value="F:4 iron, 4 sulfur cluster binding"/>
    <property type="evidence" value="ECO:0007669"/>
    <property type="project" value="UniProtKB-KW"/>
</dbReference>
<dbReference type="PANTHER" id="PTHR30038:SF0">
    <property type="entry name" value="TUNGSTEN-CONTAINING ALDEHYDE FERREDOXIN OXIDOREDUCTASE"/>
    <property type="match status" value="1"/>
</dbReference>
<keyword evidence="4" id="KW-0479">Metal-binding</keyword>
<evidence type="ECO:0000256" key="1">
    <source>
        <dbReference type="ARBA" id="ARBA00001966"/>
    </source>
</evidence>
<comment type="similarity">
    <text evidence="2">Belongs to the AOR/FOR family.</text>
</comment>
<comment type="caution">
    <text evidence="10">The sequence shown here is derived from an EMBL/GenBank/DDBJ whole genome shotgun (WGS) entry which is preliminary data.</text>
</comment>
<keyword evidence="7" id="KW-0411">Iron-sulfur</keyword>
<dbReference type="GO" id="GO:0016625">
    <property type="term" value="F:oxidoreductase activity, acting on the aldehyde or oxo group of donors, iron-sulfur protein as acceptor"/>
    <property type="evidence" value="ECO:0007669"/>
    <property type="project" value="InterPro"/>
</dbReference>
<dbReference type="SMART" id="SM00790">
    <property type="entry name" value="AFOR_N"/>
    <property type="match status" value="1"/>
</dbReference>
<evidence type="ECO:0000256" key="8">
    <source>
        <dbReference type="ARBA" id="ARBA00049934"/>
    </source>
</evidence>
<dbReference type="InterPro" id="IPR036021">
    <property type="entry name" value="Tungsten_al_ferr_oxy-like_C"/>
</dbReference>
<evidence type="ECO:0000259" key="9">
    <source>
        <dbReference type="SMART" id="SM00790"/>
    </source>
</evidence>
<dbReference type="InterPro" id="IPR013983">
    <property type="entry name" value="Ald_Fedxn_OxRdtase_N"/>
</dbReference>
<dbReference type="SUPFAM" id="SSF48310">
    <property type="entry name" value="Aldehyde ferredoxin oxidoreductase, C-terminal domains"/>
    <property type="match status" value="1"/>
</dbReference>
<gene>
    <name evidence="10" type="ORF">C496_15847</name>
</gene>
<accession>L9VP00</accession>
<keyword evidence="6" id="KW-0408">Iron</keyword>
<dbReference type="STRING" id="1114856.GCA_000383975_04278"/>
<dbReference type="Gene3D" id="1.10.569.10">
    <property type="entry name" value="Aldehyde Ferredoxin Oxidoreductase Protein, subunit A, domain 2"/>
    <property type="match status" value="1"/>
</dbReference>
<evidence type="ECO:0000256" key="7">
    <source>
        <dbReference type="ARBA" id="ARBA00023014"/>
    </source>
</evidence>
<evidence type="ECO:0000256" key="5">
    <source>
        <dbReference type="ARBA" id="ARBA00023002"/>
    </source>
</evidence>
<evidence type="ECO:0000313" key="10">
    <source>
        <dbReference type="EMBL" id="ELY38879.1"/>
    </source>
</evidence>
<protein>
    <submittedName>
        <fullName evidence="10">Aldehyde ferredoxin oxidoreductase</fullName>
    </submittedName>
</protein>
<dbReference type="AlphaFoldDB" id="L9VP00"/>
<evidence type="ECO:0000256" key="4">
    <source>
        <dbReference type="ARBA" id="ARBA00022723"/>
    </source>
</evidence>
<dbReference type="InterPro" id="IPR051919">
    <property type="entry name" value="W-dependent_AOR"/>
</dbReference>
<evidence type="ECO:0000256" key="6">
    <source>
        <dbReference type="ARBA" id="ARBA00023004"/>
    </source>
</evidence>
<dbReference type="InterPro" id="IPR036503">
    <property type="entry name" value="Ald_Fedxn_OxRdtase_N_sf"/>
</dbReference>
<proteinExistence type="inferred from homology"/>
<keyword evidence="3" id="KW-0004">4Fe-4S</keyword>
<evidence type="ECO:0000256" key="2">
    <source>
        <dbReference type="ARBA" id="ARBA00011032"/>
    </source>
</evidence>
<dbReference type="PANTHER" id="PTHR30038">
    <property type="entry name" value="ALDEHYDE FERREDOXIN OXIDOREDUCTASE"/>
    <property type="match status" value="1"/>
</dbReference>
<organism evidence="10 11">
    <name type="scientific">Natronorubrum tibetense GA33</name>
    <dbReference type="NCBI Taxonomy" id="1114856"/>
    <lineage>
        <taxon>Archaea</taxon>
        <taxon>Methanobacteriati</taxon>
        <taxon>Methanobacteriota</taxon>
        <taxon>Stenosarchaea group</taxon>
        <taxon>Halobacteria</taxon>
        <taxon>Halobacteriales</taxon>
        <taxon>Natrialbaceae</taxon>
        <taxon>Natronorubrum</taxon>
    </lineage>
</organism>
<dbReference type="InterPro" id="IPR013985">
    <property type="entry name" value="Ald_Fedxn_OxRdtase_dom3"/>
</dbReference>
<dbReference type="Gene3D" id="1.10.599.10">
    <property type="entry name" value="Aldehyde Ferredoxin Oxidoreductase Protein, subunit A, domain 3"/>
    <property type="match status" value="1"/>
</dbReference>
<evidence type="ECO:0000313" key="11">
    <source>
        <dbReference type="Proteomes" id="UP000011599"/>
    </source>
</evidence>
<feature type="domain" description="Aldehyde ferredoxin oxidoreductase N-terminal" evidence="9">
    <location>
        <begin position="1"/>
        <end position="203"/>
    </location>
</feature>